<dbReference type="NCBIfam" id="NF041095">
    <property type="entry name" value="dival_cat_tol_CutA"/>
    <property type="match status" value="1"/>
</dbReference>
<dbReference type="InterPro" id="IPR015867">
    <property type="entry name" value="N-reg_PII/ATP_PRibTrfase_C"/>
</dbReference>
<proteinExistence type="inferred from homology"/>
<dbReference type="GO" id="GO:0005507">
    <property type="term" value="F:copper ion binding"/>
    <property type="evidence" value="ECO:0007669"/>
    <property type="project" value="TreeGrafter"/>
</dbReference>
<reference evidence="2" key="1">
    <citation type="journal article" date="2020" name="mSystems">
        <title>Genome- and Community-Level Interaction Insights into Carbon Utilization and Element Cycling Functions of Hydrothermarchaeota in Hydrothermal Sediment.</title>
        <authorList>
            <person name="Zhou Z."/>
            <person name="Liu Y."/>
            <person name="Xu W."/>
            <person name="Pan J."/>
            <person name="Luo Z.H."/>
            <person name="Li M."/>
        </authorList>
    </citation>
    <scope>NUCLEOTIDE SEQUENCE [LARGE SCALE GENOMIC DNA]</scope>
    <source>
        <strain evidence="2">SpSt-97</strain>
    </source>
</reference>
<sequence>MYYFIYVTFPNEEEAKKIGKHLLEKKLAACVNYWKINSMFWWEGSIQEESEIAMIVKTKAENYSKIRDEIKKLHSYTTPCICVLNVEEGNTEFLRWIDSIVGE</sequence>
<dbReference type="EMBL" id="DTPI01000015">
    <property type="protein sequence ID" value="HGE65980.1"/>
    <property type="molecule type" value="Genomic_DNA"/>
</dbReference>
<dbReference type="Gene3D" id="3.30.70.120">
    <property type="match status" value="1"/>
</dbReference>
<dbReference type="SUPFAM" id="SSF54913">
    <property type="entry name" value="GlnB-like"/>
    <property type="match status" value="1"/>
</dbReference>
<dbReference type="PANTHER" id="PTHR23419:SF8">
    <property type="entry name" value="FI09726P"/>
    <property type="match status" value="1"/>
</dbReference>
<dbReference type="Pfam" id="PF03091">
    <property type="entry name" value="CutA1"/>
    <property type="match status" value="1"/>
</dbReference>
<comment type="caution">
    <text evidence="2">The sequence shown here is derived from an EMBL/GenBank/DDBJ whole genome shotgun (WGS) entry which is preliminary data.</text>
</comment>
<accession>A0A7C3YF44</accession>
<dbReference type="InterPro" id="IPR011322">
    <property type="entry name" value="N-reg_PII-like_a/b"/>
</dbReference>
<name>A0A7C3YF44_9EURY</name>
<dbReference type="GO" id="GO:0010038">
    <property type="term" value="P:response to metal ion"/>
    <property type="evidence" value="ECO:0007669"/>
    <property type="project" value="InterPro"/>
</dbReference>
<dbReference type="AlphaFoldDB" id="A0A7C3YF44"/>
<evidence type="ECO:0000256" key="1">
    <source>
        <dbReference type="ARBA" id="ARBA00010169"/>
    </source>
</evidence>
<organism evidence="2">
    <name type="scientific">Geoglobus ahangari</name>
    <dbReference type="NCBI Taxonomy" id="113653"/>
    <lineage>
        <taxon>Archaea</taxon>
        <taxon>Methanobacteriati</taxon>
        <taxon>Methanobacteriota</taxon>
        <taxon>Archaeoglobi</taxon>
        <taxon>Archaeoglobales</taxon>
        <taxon>Archaeoglobaceae</taxon>
        <taxon>Geoglobus</taxon>
    </lineage>
</organism>
<evidence type="ECO:0000313" key="2">
    <source>
        <dbReference type="EMBL" id="HGE65980.1"/>
    </source>
</evidence>
<dbReference type="InterPro" id="IPR053426">
    <property type="entry name" value="CutA_tolerance"/>
</dbReference>
<protein>
    <submittedName>
        <fullName evidence="2">Divalent-cation tolerance protein CutA</fullName>
    </submittedName>
</protein>
<dbReference type="InterPro" id="IPR004323">
    <property type="entry name" value="Ion_tolerance_CutA"/>
</dbReference>
<comment type="similarity">
    <text evidence="1">Belongs to the CutA family.</text>
</comment>
<dbReference type="PANTHER" id="PTHR23419">
    <property type="entry name" value="DIVALENT CATION TOLERANCE CUTA-RELATED"/>
    <property type="match status" value="1"/>
</dbReference>
<gene>
    <name evidence="2" type="ORF">ENX77_02470</name>
</gene>